<keyword evidence="4 9" id="KW-0812">Transmembrane</keyword>
<dbReference type="PANTHER" id="PTHR45772:SF2">
    <property type="entry name" value="ABC TRANSPORTER ATP-BINDING PROTEIN"/>
    <property type="match status" value="1"/>
</dbReference>
<evidence type="ECO:0000256" key="2">
    <source>
        <dbReference type="ARBA" id="ARBA00022448"/>
    </source>
</evidence>
<organism evidence="11 12">
    <name type="scientific">Variovorax ginsengisoli</name>
    <dbReference type="NCBI Taxonomy" id="363844"/>
    <lineage>
        <taxon>Bacteria</taxon>
        <taxon>Pseudomonadati</taxon>
        <taxon>Pseudomonadota</taxon>
        <taxon>Betaproteobacteria</taxon>
        <taxon>Burkholderiales</taxon>
        <taxon>Comamonadaceae</taxon>
        <taxon>Variovorax</taxon>
    </lineage>
</organism>
<feature type="transmembrane region" description="Helical" evidence="9">
    <location>
        <begin position="225"/>
        <end position="246"/>
    </location>
</feature>
<name>A0ABT9S8H5_9BURK</name>
<accession>A0ABT9S8H5</accession>
<gene>
    <name evidence="11" type="ORF">J2W36_002917</name>
</gene>
<sequence length="612" mass="65583">MKTTEMEALVNPSSLAPAGNAPRKSLLRTWGPLALVVVLIALPLLPLPDFWIIQLNYIGIYTLPVLGLVLLTGVGGLTSFGQAAFVGIGAYTTAYLSVNYGISPWLTLFIGLVLTGVSAALIGALTLRMSGHYLPLATIAWALSLYYLMGNLDALGKYDGILGVKGLSLFGFEFGQQRAFYGVVWAFAIVACFAVIRLLDSRSGRAIRALAGGSQMAEAMGVNTLRFKIGIFVLAALLASISGWLFAHFQRTVNPSPFGIKMGIEYLFMAVLGGSGHVWGAIAGSGVVKLLEDQLQVLLPKLIGTSGNYELIVFGIMIVLVLKYLPDGLWNFIDQRLPRPFRAVDWQDAPALPARGKPAAGEVVLDVQAIRKTFGGLVAVNDISFQTRAGQIVGLIGPNGAGKSTTFNLVTGVLSLSGGAVQFRGQPIGGLSARQIAERGVSRTFQHVKMVADMTVLENVALGAHLRGGKGAVSAMLRLDRNEERALFKEAERQLQRVGMGAYLHETAGNLAMGQQRLLEIARALCADPALLLLDEPAAGLRHKEKEALGQVLRTLRDEGMSILLVEHDMGLVMDICDHIVVMEFGTHLMEGSPADVQRSDKVRAAYLGTEH</sequence>
<keyword evidence="7 9" id="KW-1133">Transmembrane helix</keyword>
<feature type="transmembrane region" description="Helical" evidence="9">
    <location>
        <begin position="309"/>
        <end position="326"/>
    </location>
</feature>
<dbReference type="InterPro" id="IPR032823">
    <property type="entry name" value="BCA_ABC_TP_C"/>
</dbReference>
<feature type="transmembrane region" description="Helical" evidence="9">
    <location>
        <begin position="65"/>
        <end position="90"/>
    </location>
</feature>
<proteinExistence type="predicted"/>
<evidence type="ECO:0000256" key="1">
    <source>
        <dbReference type="ARBA" id="ARBA00004651"/>
    </source>
</evidence>
<evidence type="ECO:0000256" key="9">
    <source>
        <dbReference type="SAM" id="Phobius"/>
    </source>
</evidence>
<dbReference type="CDD" id="cd06581">
    <property type="entry name" value="TM_PBP1_LivM_like"/>
    <property type="match status" value="1"/>
</dbReference>
<keyword evidence="2" id="KW-0813">Transport</keyword>
<dbReference type="InterPro" id="IPR003593">
    <property type="entry name" value="AAA+_ATPase"/>
</dbReference>
<comment type="caution">
    <text evidence="11">The sequence shown here is derived from an EMBL/GenBank/DDBJ whole genome shotgun (WGS) entry which is preliminary data.</text>
</comment>
<feature type="transmembrane region" description="Helical" evidence="9">
    <location>
        <begin position="179"/>
        <end position="199"/>
    </location>
</feature>
<keyword evidence="6" id="KW-0067">ATP-binding</keyword>
<dbReference type="PANTHER" id="PTHR45772">
    <property type="entry name" value="CONSERVED COMPONENT OF ABC TRANSPORTER FOR NATURAL AMINO ACIDS-RELATED"/>
    <property type="match status" value="1"/>
</dbReference>
<dbReference type="Pfam" id="PF12399">
    <property type="entry name" value="BCA_ABC_TP_C"/>
    <property type="match status" value="1"/>
</dbReference>
<dbReference type="InterPro" id="IPR001851">
    <property type="entry name" value="ABC_transp_permease"/>
</dbReference>
<evidence type="ECO:0000256" key="5">
    <source>
        <dbReference type="ARBA" id="ARBA00022741"/>
    </source>
</evidence>
<dbReference type="Pfam" id="PF00005">
    <property type="entry name" value="ABC_tran"/>
    <property type="match status" value="1"/>
</dbReference>
<keyword evidence="5" id="KW-0547">Nucleotide-binding</keyword>
<keyword evidence="8 9" id="KW-0472">Membrane</keyword>
<evidence type="ECO:0000256" key="3">
    <source>
        <dbReference type="ARBA" id="ARBA00022475"/>
    </source>
</evidence>
<evidence type="ECO:0000313" key="11">
    <source>
        <dbReference type="EMBL" id="MDP9900651.1"/>
    </source>
</evidence>
<evidence type="ECO:0000256" key="7">
    <source>
        <dbReference type="ARBA" id="ARBA00022989"/>
    </source>
</evidence>
<dbReference type="Gene3D" id="3.40.50.300">
    <property type="entry name" value="P-loop containing nucleotide triphosphate hydrolases"/>
    <property type="match status" value="1"/>
</dbReference>
<comment type="subcellular location">
    <subcellularLocation>
        <location evidence="1">Cell membrane</location>
        <topology evidence="1">Multi-pass membrane protein</topology>
    </subcellularLocation>
</comment>
<dbReference type="PROSITE" id="PS50893">
    <property type="entry name" value="ABC_TRANSPORTER_2"/>
    <property type="match status" value="1"/>
</dbReference>
<evidence type="ECO:0000256" key="8">
    <source>
        <dbReference type="ARBA" id="ARBA00023136"/>
    </source>
</evidence>
<evidence type="ECO:0000259" key="10">
    <source>
        <dbReference type="PROSITE" id="PS50893"/>
    </source>
</evidence>
<feature type="transmembrane region" description="Helical" evidence="9">
    <location>
        <begin position="102"/>
        <end position="125"/>
    </location>
</feature>
<dbReference type="Proteomes" id="UP001226867">
    <property type="component" value="Unassembled WGS sequence"/>
</dbReference>
<feature type="domain" description="ABC transporter" evidence="10">
    <location>
        <begin position="365"/>
        <end position="610"/>
    </location>
</feature>
<dbReference type="InterPro" id="IPR027417">
    <property type="entry name" value="P-loop_NTPase"/>
</dbReference>
<dbReference type="SUPFAM" id="SSF52540">
    <property type="entry name" value="P-loop containing nucleoside triphosphate hydrolases"/>
    <property type="match status" value="1"/>
</dbReference>
<reference evidence="11 12" key="1">
    <citation type="submission" date="2023-07" db="EMBL/GenBank/DDBJ databases">
        <title>Sorghum-associated microbial communities from plants grown in Nebraska, USA.</title>
        <authorList>
            <person name="Schachtman D."/>
        </authorList>
    </citation>
    <scope>NUCLEOTIDE SEQUENCE [LARGE SCALE GENOMIC DNA]</scope>
    <source>
        <strain evidence="11 12">DS1607</strain>
    </source>
</reference>
<dbReference type="SMART" id="SM00382">
    <property type="entry name" value="AAA"/>
    <property type="match status" value="1"/>
</dbReference>
<dbReference type="InterPro" id="IPR043428">
    <property type="entry name" value="LivM-like"/>
</dbReference>
<dbReference type="InterPro" id="IPR051120">
    <property type="entry name" value="ABC_AA/LPS_Transport"/>
</dbReference>
<feature type="transmembrane region" description="Helical" evidence="9">
    <location>
        <begin position="30"/>
        <end position="53"/>
    </location>
</feature>
<keyword evidence="12" id="KW-1185">Reference proteome</keyword>
<dbReference type="CDD" id="cd03219">
    <property type="entry name" value="ABC_Mj1267_LivG_branched"/>
    <property type="match status" value="1"/>
</dbReference>
<dbReference type="Pfam" id="PF02653">
    <property type="entry name" value="BPD_transp_2"/>
    <property type="match status" value="1"/>
</dbReference>
<keyword evidence="3" id="KW-1003">Cell membrane</keyword>
<feature type="transmembrane region" description="Helical" evidence="9">
    <location>
        <begin position="132"/>
        <end position="149"/>
    </location>
</feature>
<evidence type="ECO:0000256" key="6">
    <source>
        <dbReference type="ARBA" id="ARBA00022840"/>
    </source>
</evidence>
<evidence type="ECO:0000256" key="4">
    <source>
        <dbReference type="ARBA" id="ARBA00022692"/>
    </source>
</evidence>
<dbReference type="EMBL" id="JAUSRO010000008">
    <property type="protein sequence ID" value="MDP9900651.1"/>
    <property type="molecule type" value="Genomic_DNA"/>
</dbReference>
<protein>
    <submittedName>
        <fullName evidence="11">Branched-chain amino acid transport system permease protein</fullName>
    </submittedName>
</protein>
<dbReference type="InterPro" id="IPR003439">
    <property type="entry name" value="ABC_transporter-like_ATP-bd"/>
</dbReference>
<feature type="transmembrane region" description="Helical" evidence="9">
    <location>
        <begin position="266"/>
        <end position="288"/>
    </location>
</feature>
<evidence type="ECO:0000313" key="12">
    <source>
        <dbReference type="Proteomes" id="UP001226867"/>
    </source>
</evidence>